<dbReference type="Pfam" id="PF13581">
    <property type="entry name" value="HATPase_c_2"/>
    <property type="match status" value="1"/>
</dbReference>
<dbReference type="InterPro" id="IPR003594">
    <property type="entry name" value="HATPase_dom"/>
</dbReference>
<comment type="caution">
    <text evidence="3">The sequence shown here is derived from an EMBL/GenBank/DDBJ whole genome shotgun (WGS) entry which is preliminary data.</text>
</comment>
<evidence type="ECO:0000313" key="4">
    <source>
        <dbReference type="Proteomes" id="UP001144280"/>
    </source>
</evidence>
<sequence length="127" mass="13809">MIDARVTLPRERWTVPVARHLARVLLDGARVTGDARDDIEIAVSEACGNAVRHARPADRYHLRLHVGGGACMVEVADEGPGFTPPASPASTGASSGRGLAIIRRLADELEVRRRRPGTLVRFRKRLA</sequence>
<name>A0ABQ5R783_9ACTN</name>
<keyword evidence="1" id="KW-0723">Serine/threonine-protein kinase</keyword>
<dbReference type="Gene3D" id="3.30.565.10">
    <property type="entry name" value="Histidine kinase-like ATPase, C-terminal domain"/>
    <property type="match status" value="1"/>
</dbReference>
<gene>
    <name evidence="3" type="ORF">Pa4123_67070</name>
</gene>
<proteinExistence type="predicted"/>
<dbReference type="SMART" id="SM00387">
    <property type="entry name" value="HATPase_c"/>
    <property type="match status" value="1"/>
</dbReference>
<organism evidence="3 4">
    <name type="scientific">Phytohabitans aurantiacus</name>
    <dbReference type="NCBI Taxonomy" id="3016789"/>
    <lineage>
        <taxon>Bacteria</taxon>
        <taxon>Bacillati</taxon>
        <taxon>Actinomycetota</taxon>
        <taxon>Actinomycetes</taxon>
        <taxon>Micromonosporales</taxon>
        <taxon>Micromonosporaceae</taxon>
    </lineage>
</organism>
<dbReference type="Proteomes" id="UP001144280">
    <property type="component" value="Unassembled WGS sequence"/>
</dbReference>
<dbReference type="CDD" id="cd16936">
    <property type="entry name" value="HATPase_RsbW-like"/>
    <property type="match status" value="1"/>
</dbReference>
<dbReference type="RefSeq" id="WP_281902461.1">
    <property type="nucleotide sequence ID" value="NZ_BSDI01000044.1"/>
</dbReference>
<dbReference type="PANTHER" id="PTHR35526:SF3">
    <property type="entry name" value="ANTI-SIGMA-F FACTOR RSBW"/>
    <property type="match status" value="1"/>
</dbReference>
<keyword evidence="4" id="KW-1185">Reference proteome</keyword>
<dbReference type="SUPFAM" id="SSF55874">
    <property type="entry name" value="ATPase domain of HSP90 chaperone/DNA topoisomerase II/histidine kinase"/>
    <property type="match status" value="1"/>
</dbReference>
<evidence type="ECO:0000259" key="2">
    <source>
        <dbReference type="SMART" id="SM00387"/>
    </source>
</evidence>
<keyword evidence="1" id="KW-0418">Kinase</keyword>
<evidence type="ECO:0000313" key="3">
    <source>
        <dbReference type="EMBL" id="GLI01431.1"/>
    </source>
</evidence>
<protein>
    <recommendedName>
        <fullName evidence="2">Histidine kinase/HSP90-like ATPase domain-containing protein</fullName>
    </recommendedName>
</protein>
<accession>A0ABQ5R783</accession>
<dbReference type="InterPro" id="IPR036890">
    <property type="entry name" value="HATPase_C_sf"/>
</dbReference>
<dbReference type="EMBL" id="BSDI01000044">
    <property type="protein sequence ID" value="GLI01431.1"/>
    <property type="molecule type" value="Genomic_DNA"/>
</dbReference>
<feature type="domain" description="Histidine kinase/HSP90-like ATPase" evidence="2">
    <location>
        <begin position="34"/>
        <end position="127"/>
    </location>
</feature>
<dbReference type="InterPro" id="IPR050267">
    <property type="entry name" value="Anti-sigma-factor_SerPK"/>
</dbReference>
<reference evidence="3" key="1">
    <citation type="submission" date="2022-12" db="EMBL/GenBank/DDBJ databases">
        <title>New Phytohabitans aurantiacus sp. RD004123 nov., an actinomycete isolated from soil.</title>
        <authorList>
            <person name="Triningsih D.W."/>
            <person name="Harunari E."/>
            <person name="Igarashi Y."/>
        </authorList>
    </citation>
    <scope>NUCLEOTIDE SEQUENCE</scope>
    <source>
        <strain evidence="3">RD004123</strain>
    </source>
</reference>
<keyword evidence="1" id="KW-0808">Transferase</keyword>
<dbReference type="PANTHER" id="PTHR35526">
    <property type="entry name" value="ANTI-SIGMA-F FACTOR RSBW-RELATED"/>
    <property type="match status" value="1"/>
</dbReference>
<evidence type="ECO:0000256" key="1">
    <source>
        <dbReference type="ARBA" id="ARBA00022527"/>
    </source>
</evidence>